<dbReference type="InterPro" id="IPR002110">
    <property type="entry name" value="Ankyrin_rpt"/>
</dbReference>
<sequence>MARVILVDPYRFSKWWHDFRLQFRRRFRARIFSAIEQGDDAAALRLATPGTLQKSVGEFGQSPLVAAISAGNLQLAHEFILRGGAYLGDGSMAHAAMRGYLTIVDALLVANKSPDEPLLEQELTTGYTPLMWAVNRKHLPVVRRLLEAGADVNAVSLNGSNAAMLTAKGDPPSLEALEILCSYKVDISRKDWRGRNLIREARDRERNSGRPELRQIIERHFPGTNVDED</sequence>
<dbReference type="Gene3D" id="1.25.40.20">
    <property type="entry name" value="Ankyrin repeat-containing domain"/>
    <property type="match status" value="1"/>
</dbReference>
<evidence type="ECO:0000256" key="2">
    <source>
        <dbReference type="ARBA" id="ARBA00023043"/>
    </source>
</evidence>
<dbReference type="EMBL" id="JAVDXO010000008">
    <property type="protein sequence ID" value="MDR7307940.1"/>
    <property type="molecule type" value="Genomic_DNA"/>
</dbReference>
<dbReference type="PROSITE" id="PS50297">
    <property type="entry name" value="ANK_REP_REGION"/>
    <property type="match status" value="1"/>
</dbReference>
<dbReference type="SUPFAM" id="SSF48403">
    <property type="entry name" value="Ankyrin repeat"/>
    <property type="match status" value="1"/>
</dbReference>
<dbReference type="PANTHER" id="PTHR23206:SF8">
    <property type="entry name" value="ANKYRIN REPEAT AND KH DOMAIN-CONTAINING 1"/>
    <property type="match status" value="1"/>
</dbReference>
<organism evidence="4 5">
    <name type="scientific">Rhodoferax saidenbachensis</name>
    <dbReference type="NCBI Taxonomy" id="1484693"/>
    <lineage>
        <taxon>Bacteria</taxon>
        <taxon>Pseudomonadati</taxon>
        <taxon>Pseudomonadota</taxon>
        <taxon>Betaproteobacteria</taxon>
        <taxon>Burkholderiales</taxon>
        <taxon>Comamonadaceae</taxon>
        <taxon>Rhodoferax</taxon>
    </lineage>
</organism>
<dbReference type="PROSITE" id="PS50088">
    <property type="entry name" value="ANK_REPEAT"/>
    <property type="match status" value="1"/>
</dbReference>
<accession>A0ABU1ZQW2</accession>
<keyword evidence="1" id="KW-0677">Repeat</keyword>
<protein>
    <submittedName>
        <fullName evidence="4">Ankyrin repeat protein</fullName>
    </submittedName>
</protein>
<dbReference type="SMART" id="SM00248">
    <property type="entry name" value="ANK"/>
    <property type="match status" value="4"/>
</dbReference>
<dbReference type="InterPro" id="IPR051631">
    <property type="entry name" value="Ankyrin-KH/SAM_domain"/>
</dbReference>
<keyword evidence="5" id="KW-1185">Reference proteome</keyword>
<keyword evidence="2 3" id="KW-0040">ANK repeat</keyword>
<feature type="repeat" description="ANK" evidence="3">
    <location>
        <begin position="125"/>
        <end position="157"/>
    </location>
</feature>
<dbReference type="RefSeq" id="WP_310344580.1">
    <property type="nucleotide sequence ID" value="NZ_JAVDXO010000008.1"/>
</dbReference>
<proteinExistence type="predicted"/>
<dbReference type="PRINTS" id="PR01415">
    <property type="entry name" value="ANKYRIN"/>
</dbReference>
<reference evidence="4 5" key="1">
    <citation type="submission" date="2023-07" db="EMBL/GenBank/DDBJ databases">
        <title>Sorghum-associated microbial communities from plants grown in Nebraska, USA.</title>
        <authorList>
            <person name="Schachtman D."/>
        </authorList>
    </citation>
    <scope>NUCLEOTIDE SEQUENCE [LARGE SCALE GENOMIC DNA]</scope>
    <source>
        <strain evidence="4 5">BE308</strain>
    </source>
</reference>
<dbReference type="PANTHER" id="PTHR23206">
    <property type="entry name" value="MASK PROTEIN"/>
    <property type="match status" value="1"/>
</dbReference>
<dbReference type="Proteomes" id="UP001268089">
    <property type="component" value="Unassembled WGS sequence"/>
</dbReference>
<name>A0ABU1ZQW2_9BURK</name>
<evidence type="ECO:0000256" key="1">
    <source>
        <dbReference type="ARBA" id="ARBA00022737"/>
    </source>
</evidence>
<comment type="caution">
    <text evidence="4">The sequence shown here is derived from an EMBL/GenBank/DDBJ whole genome shotgun (WGS) entry which is preliminary data.</text>
</comment>
<gene>
    <name evidence="4" type="ORF">J2X15_003245</name>
</gene>
<evidence type="ECO:0000256" key="3">
    <source>
        <dbReference type="PROSITE-ProRule" id="PRU00023"/>
    </source>
</evidence>
<dbReference type="Pfam" id="PF12796">
    <property type="entry name" value="Ank_2"/>
    <property type="match status" value="1"/>
</dbReference>
<evidence type="ECO:0000313" key="5">
    <source>
        <dbReference type="Proteomes" id="UP001268089"/>
    </source>
</evidence>
<dbReference type="InterPro" id="IPR036770">
    <property type="entry name" value="Ankyrin_rpt-contain_sf"/>
</dbReference>
<evidence type="ECO:0000313" key="4">
    <source>
        <dbReference type="EMBL" id="MDR7307940.1"/>
    </source>
</evidence>